<dbReference type="EMBL" id="KN837238">
    <property type="protein sequence ID" value="KIJ31696.1"/>
    <property type="molecule type" value="Genomic_DNA"/>
</dbReference>
<proteinExistence type="predicted"/>
<dbReference type="HOGENOM" id="CLU_1497146_0_0_1"/>
<evidence type="ECO:0000313" key="1">
    <source>
        <dbReference type="EMBL" id="KIJ31696.1"/>
    </source>
</evidence>
<gene>
    <name evidence="1" type="ORF">M422DRAFT_36141</name>
</gene>
<accession>A0A0C9V2C5</accession>
<dbReference type="Proteomes" id="UP000054279">
    <property type="component" value="Unassembled WGS sequence"/>
</dbReference>
<evidence type="ECO:0000313" key="2">
    <source>
        <dbReference type="Proteomes" id="UP000054279"/>
    </source>
</evidence>
<protein>
    <submittedName>
        <fullName evidence="1">Unplaced genomic scaffold SPHSTscaffold_163, whole genome shotgun sequence</fullName>
    </submittedName>
</protein>
<reference evidence="1 2" key="1">
    <citation type="submission" date="2014-06" db="EMBL/GenBank/DDBJ databases">
        <title>Evolutionary Origins and Diversification of the Mycorrhizal Mutualists.</title>
        <authorList>
            <consortium name="DOE Joint Genome Institute"/>
            <consortium name="Mycorrhizal Genomics Consortium"/>
            <person name="Kohler A."/>
            <person name="Kuo A."/>
            <person name="Nagy L.G."/>
            <person name="Floudas D."/>
            <person name="Copeland A."/>
            <person name="Barry K.W."/>
            <person name="Cichocki N."/>
            <person name="Veneault-Fourrey C."/>
            <person name="LaButti K."/>
            <person name="Lindquist E.A."/>
            <person name="Lipzen A."/>
            <person name="Lundell T."/>
            <person name="Morin E."/>
            <person name="Murat C."/>
            <person name="Riley R."/>
            <person name="Ohm R."/>
            <person name="Sun H."/>
            <person name="Tunlid A."/>
            <person name="Henrissat B."/>
            <person name="Grigoriev I.V."/>
            <person name="Hibbett D.S."/>
            <person name="Martin F."/>
        </authorList>
    </citation>
    <scope>NUCLEOTIDE SEQUENCE [LARGE SCALE GENOMIC DNA]</scope>
    <source>
        <strain evidence="1 2">SS14</strain>
    </source>
</reference>
<keyword evidence="2" id="KW-1185">Reference proteome</keyword>
<dbReference type="AlphaFoldDB" id="A0A0C9V2C5"/>
<name>A0A0C9V2C5_SPHS4</name>
<organism evidence="1 2">
    <name type="scientific">Sphaerobolus stellatus (strain SS14)</name>
    <dbReference type="NCBI Taxonomy" id="990650"/>
    <lineage>
        <taxon>Eukaryota</taxon>
        <taxon>Fungi</taxon>
        <taxon>Dikarya</taxon>
        <taxon>Basidiomycota</taxon>
        <taxon>Agaricomycotina</taxon>
        <taxon>Agaricomycetes</taxon>
        <taxon>Phallomycetidae</taxon>
        <taxon>Geastrales</taxon>
        <taxon>Sphaerobolaceae</taxon>
        <taxon>Sphaerobolus</taxon>
    </lineage>
</organism>
<sequence length="180" mass="21263">MLEPANRMKIFLEYLYGYRLPEPLEIEAFKIAVKYSHKYNAKTLLKKCLNRLSPDWNDKIELAHYGLLDLILEIDALWLAPVPLYCLTMLDEDRRKNMSLEKIYDEVCANLASPVSMCEAQLYQSLKLMKLKSTKKLCVSCYLQWNKVIYQYWEHLWAKLPELFGLGSSWDELVEMKPED</sequence>